<sequence length="254" mass="28763">MNYAAAASGTRESSLRVSQQSNDSATKPAHHHHITKGHAQKPQSLPQRNPGNIANRKGNGNGNGRNEHVTRESHKPNFSASEELVYVLTFSLTDSLATPMNSLRERYFPARLNRTPAHLTLFHALPDSRFTGIDDALSRMCAGTKPFFVSSGKPFRMRLGIGVNVGKGFNRLNQVHEDLRSQWMPHLSEQDRGRWKPHWTVMNKVNEEERVDKAFQEVEKEITQHGLEGQAIGLDLWCYDRGNWIFAKEYTFTG</sequence>
<evidence type="ECO:0000313" key="2">
    <source>
        <dbReference type="EMBL" id="KAL2071328.1"/>
    </source>
</evidence>
<dbReference type="Gene3D" id="3.90.1140.10">
    <property type="entry name" value="Cyclic phosphodiesterase"/>
    <property type="match status" value="1"/>
</dbReference>
<feature type="compositionally biased region" description="Polar residues" evidence="1">
    <location>
        <begin position="41"/>
        <end position="50"/>
    </location>
</feature>
<comment type="caution">
    <text evidence="2">The sequence shown here is derived from an EMBL/GenBank/DDBJ whole genome shotgun (WGS) entry which is preliminary data.</text>
</comment>
<reference evidence="2 3" key="1">
    <citation type="journal article" date="2024" name="Commun. Biol.">
        <title>Comparative genomic analysis of thermophilic fungi reveals convergent evolutionary adaptations and gene losses.</title>
        <authorList>
            <person name="Steindorff A.S."/>
            <person name="Aguilar-Pontes M.V."/>
            <person name="Robinson A.J."/>
            <person name="Andreopoulos B."/>
            <person name="LaButti K."/>
            <person name="Kuo A."/>
            <person name="Mondo S."/>
            <person name="Riley R."/>
            <person name="Otillar R."/>
            <person name="Haridas S."/>
            <person name="Lipzen A."/>
            <person name="Grimwood J."/>
            <person name="Schmutz J."/>
            <person name="Clum A."/>
            <person name="Reid I.D."/>
            <person name="Moisan M.C."/>
            <person name="Butler G."/>
            <person name="Nguyen T.T.M."/>
            <person name="Dewar K."/>
            <person name="Conant G."/>
            <person name="Drula E."/>
            <person name="Henrissat B."/>
            <person name="Hansel C."/>
            <person name="Singer S."/>
            <person name="Hutchinson M.I."/>
            <person name="de Vries R.P."/>
            <person name="Natvig D.O."/>
            <person name="Powell A.J."/>
            <person name="Tsang A."/>
            <person name="Grigoriev I.V."/>
        </authorList>
    </citation>
    <scope>NUCLEOTIDE SEQUENCE [LARGE SCALE GENOMIC DNA]</scope>
    <source>
        <strain evidence="2 3">CBS 494.80</strain>
    </source>
</reference>
<feature type="region of interest" description="Disordered" evidence="1">
    <location>
        <begin position="1"/>
        <end position="76"/>
    </location>
</feature>
<gene>
    <name evidence="2" type="ORF">VTL71DRAFT_12563</name>
</gene>
<dbReference type="Pfam" id="PF13563">
    <property type="entry name" value="2_5_RNA_ligase2"/>
    <property type="match status" value="1"/>
</dbReference>
<protein>
    <submittedName>
        <fullName evidence="2">Uncharacterized protein</fullName>
    </submittedName>
</protein>
<accession>A0ABR4CMU5</accession>
<evidence type="ECO:0000256" key="1">
    <source>
        <dbReference type="SAM" id="MobiDB-lite"/>
    </source>
</evidence>
<dbReference type="Proteomes" id="UP001595075">
    <property type="component" value="Unassembled WGS sequence"/>
</dbReference>
<dbReference type="EMBL" id="JAZHXI010000005">
    <property type="protein sequence ID" value="KAL2071328.1"/>
    <property type="molecule type" value="Genomic_DNA"/>
</dbReference>
<feature type="compositionally biased region" description="Basic residues" evidence="1">
    <location>
        <begin position="28"/>
        <end position="39"/>
    </location>
</feature>
<feature type="compositionally biased region" description="Basic and acidic residues" evidence="1">
    <location>
        <begin position="65"/>
        <end position="75"/>
    </location>
</feature>
<organism evidence="2 3">
    <name type="scientific">Oculimacula yallundae</name>
    <dbReference type="NCBI Taxonomy" id="86028"/>
    <lineage>
        <taxon>Eukaryota</taxon>
        <taxon>Fungi</taxon>
        <taxon>Dikarya</taxon>
        <taxon>Ascomycota</taxon>
        <taxon>Pezizomycotina</taxon>
        <taxon>Leotiomycetes</taxon>
        <taxon>Helotiales</taxon>
        <taxon>Ploettnerulaceae</taxon>
        <taxon>Oculimacula</taxon>
    </lineage>
</organism>
<dbReference type="InterPro" id="IPR009097">
    <property type="entry name" value="Cyclic_Pdiesterase"/>
</dbReference>
<feature type="compositionally biased region" description="Polar residues" evidence="1">
    <location>
        <begin position="10"/>
        <end position="25"/>
    </location>
</feature>
<evidence type="ECO:0000313" key="3">
    <source>
        <dbReference type="Proteomes" id="UP001595075"/>
    </source>
</evidence>
<keyword evidence="3" id="KW-1185">Reference proteome</keyword>
<name>A0ABR4CMU5_9HELO</name>
<dbReference type="SUPFAM" id="SSF55144">
    <property type="entry name" value="LigT-like"/>
    <property type="match status" value="1"/>
</dbReference>
<proteinExistence type="predicted"/>